<dbReference type="InterPro" id="IPR043136">
    <property type="entry name" value="B30.2/SPRY_sf"/>
</dbReference>
<dbReference type="EMBL" id="CAUYUJ010014604">
    <property type="protein sequence ID" value="CAK0843733.1"/>
    <property type="molecule type" value="Genomic_DNA"/>
</dbReference>
<dbReference type="Gene3D" id="2.60.120.920">
    <property type="match status" value="1"/>
</dbReference>
<evidence type="ECO:0000313" key="3">
    <source>
        <dbReference type="Proteomes" id="UP001189429"/>
    </source>
</evidence>
<dbReference type="InterPro" id="IPR011333">
    <property type="entry name" value="SKP1/BTB/POZ_sf"/>
</dbReference>
<proteinExistence type="predicted"/>
<comment type="caution">
    <text evidence="2">The sequence shown here is derived from an EMBL/GenBank/DDBJ whole genome shotgun (WGS) entry which is preliminary data.</text>
</comment>
<evidence type="ECO:0008006" key="4">
    <source>
        <dbReference type="Google" id="ProtNLM"/>
    </source>
</evidence>
<sequence>MLRCQRVLKGFPQAWLRAALAAQPAPNPAAQRALEQHCLGLVQRAQAAAAGPLLNVAWRLAKALCLEPRCSPAAAAEALRQAARAAAAVLAALPAGAGRQEALFVAKFHSSNFMRVARDSPALAAAGFPLRDAAEALAPLAAERPGGGTEGEGPQLLERMLAMSLERWVACGGLAGDADDAAIVVQSPEVAEALVPAALRLLASGAAPLPAGAALGDVPPERRRAACLAAAALGALEELAGGAPFGEPSAATVAAVLAAGAPSAPGRLASWAASENPRLYALALRVHRALPECLGADGSFAWAPRGAARRAVAAGGAPPEARVRGAQSLGAAVASLGSTGGSAALPWSWVQVGVAGPAARHPEGHSGPTNSQVRPERGRWQTPVEGLASKHGGSAVAQLLACHVTFVEITELCERDNTSAKGMNRTEATELVLELKGKLPLEPREHLREICGIWYEYLTNEDKNWNKVDTVIYVRAENHPDVQPKVNWSPDFKLVINKSDTEGNMGVKPSTVLGEAQLGAGQHRARIKDSWALLRLSTDTGRAFAFDSMPHWLAKDSLLARGMSSHGGGFFMRELSGLEASIRLTPVGQSRAGLYIARPPPWHEDIDVRANCFKGGGNGKGEAESATYWSMHYLALLWDLKAYFETIDHELLHGQAHAAKYPLHVLYFMINVYRWGRRLMLEGIITDVAYATKGITAGGSTGTYGAKAYLLPSVNNLSLASAEAAVHVDDLTLWAWAESISACVQAIVDAGFELKQTLDSLLLKLAIGKMAITGNSNLAERARVEGAERQMACERAAVQAEVQQLRQDTEEWCLAERKKIEAEWRRLEQLTERMRGFLSSESADVLEVSCSGQSLSVPRSVLCCAAGSRFGRLFDEEFTADMPRDGAGRLLLDFDPRCFRIVVEHLQNRRLNSNAPLPVVPSSLRGIMEPLAEAWGLAPFLLQNRLNLSHGTSLSVIGREVRSTHHGWQLISAQDPLPLSAPSYFEVRVLESPDPSSSLVVGVCGRILRASEAHTVVQQGSAMYNSACGVIGDCVESAEVIRQGFQLTAGSAFGVRRSPGAGSLEWYHDGELIGECRLKQEWLELPRALYPVVGLCDVGQAVEVDFRAAAPAAASSREPLAGSDEAPAGG</sequence>
<dbReference type="Proteomes" id="UP001189429">
    <property type="component" value="Unassembled WGS sequence"/>
</dbReference>
<feature type="region of interest" description="Disordered" evidence="1">
    <location>
        <begin position="357"/>
        <end position="382"/>
    </location>
</feature>
<gene>
    <name evidence="2" type="ORF">PCOR1329_LOCUS37986</name>
</gene>
<evidence type="ECO:0000313" key="2">
    <source>
        <dbReference type="EMBL" id="CAK0843733.1"/>
    </source>
</evidence>
<organism evidence="2 3">
    <name type="scientific">Prorocentrum cordatum</name>
    <dbReference type="NCBI Taxonomy" id="2364126"/>
    <lineage>
        <taxon>Eukaryota</taxon>
        <taxon>Sar</taxon>
        <taxon>Alveolata</taxon>
        <taxon>Dinophyceae</taxon>
        <taxon>Prorocentrales</taxon>
        <taxon>Prorocentraceae</taxon>
        <taxon>Prorocentrum</taxon>
    </lineage>
</organism>
<keyword evidence="3" id="KW-1185">Reference proteome</keyword>
<name>A0ABN9TDA9_9DINO</name>
<evidence type="ECO:0000256" key="1">
    <source>
        <dbReference type="SAM" id="MobiDB-lite"/>
    </source>
</evidence>
<dbReference type="SUPFAM" id="SSF54695">
    <property type="entry name" value="POZ domain"/>
    <property type="match status" value="1"/>
</dbReference>
<accession>A0ABN9TDA9</accession>
<protein>
    <recommendedName>
        <fullName evidence="4">Potassium channel tetramerisation-type BTB domain-containing protein</fullName>
    </recommendedName>
</protein>
<reference evidence="2" key="1">
    <citation type="submission" date="2023-10" db="EMBL/GenBank/DDBJ databases">
        <authorList>
            <person name="Chen Y."/>
            <person name="Shah S."/>
            <person name="Dougan E. K."/>
            <person name="Thang M."/>
            <person name="Chan C."/>
        </authorList>
    </citation>
    <scope>NUCLEOTIDE SEQUENCE [LARGE SCALE GENOMIC DNA]</scope>
</reference>
<dbReference type="Gene3D" id="3.30.710.10">
    <property type="entry name" value="Potassium Channel Kv1.1, Chain A"/>
    <property type="match status" value="1"/>
</dbReference>